<dbReference type="GO" id="GO:0036064">
    <property type="term" value="C:ciliary basal body"/>
    <property type="evidence" value="ECO:0007669"/>
    <property type="project" value="TreeGrafter"/>
</dbReference>
<evidence type="ECO:0000256" key="2">
    <source>
        <dbReference type="ARBA" id="ARBA00004607"/>
    </source>
</evidence>
<keyword evidence="8" id="KW-0206">Cytoskeleton</keyword>
<comment type="similarity">
    <text evidence="3">Belongs to the ADIP family.</text>
</comment>
<dbReference type="GO" id="GO:0034451">
    <property type="term" value="C:centriolar satellite"/>
    <property type="evidence" value="ECO:0007669"/>
    <property type="project" value="UniProtKB-SubCell"/>
</dbReference>
<dbReference type="RefSeq" id="XP_054859655.1">
    <property type="nucleotide sequence ID" value="XM_055003680.1"/>
</dbReference>
<reference evidence="12" key="1">
    <citation type="submission" date="2025-08" db="UniProtKB">
        <authorList>
            <consortium name="RefSeq"/>
        </authorList>
    </citation>
    <scope>IDENTIFICATION</scope>
    <source>
        <tissue evidence="12">Blood</tissue>
    </source>
</reference>
<dbReference type="PANTHER" id="PTHR46507">
    <property type="entry name" value="AFADIN- AND ALPHA-ACTININ-BINDING PROTEIN"/>
    <property type="match status" value="1"/>
</dbReference>
<dbReference type="GO" id="GO:0005912">
    <property type="term" value="C:adherens junction"/>
    <property type="evidence" value="ECO:0007669"/>
    <property type="project" value="UniProtKB-SubCell"/>
</dbReference>
<protein>
    <submittedName>
        <fullName evidence="12">Afadin- and alpha-actinin-binding protein-like</fullName>
    </submittedName>
</protein>
<dbReference type="GeneID" id="129346332"/>
<evidence type="ECO:0000256" key="10">
    <source>
        <dbReference type="SAM" id="MobiDB-lite"/>
    </source>
</evidence>
<evidence type="ECO:0000256" key="8">
    <source>
        <dbReference type="ARBA" id="ARBA00023212"/>
    </source>
</evidence>
<keyword evidence="5" id="KW-0130">Cell adhesion</keyword>
<proteinExistence type="inferred from homology"/>
<evidence type="ECO:0000256" key="1">
    <source>
        <dbReference type="ARBA" id="ARBA00004536"/>
    </source>
</evidence>
<dbReference type="GO" id="GO:0035735">
    <property type="term" value="P:intraciliary transport involved in cilium assembly"/>
    <property type="evidence" value="ECO:0007669"/>
    <property type="project" value="TreeGrafter"/>
</dbReference>
<accession>A0AA97LLC5</accession>
<feature type="region of interest" description="Disordered" evidence="10">
    <location>
        <begin position="523"/>
        <end position="545"/>
    </location>
</feature>
<dbReference type="InterPro" id="IPR021622">
    <property type="entry name" value="Afadin/alpha-actinin-bd"/>
</dbReference>
<keyword evidence="11" id="KW-1185">Reference proteome</keyword>
<evidence type="ECO:0000313" key="12">
    <source>
        <dbReference type="RefSeq" id="XP_054859655.1"/>
    </source>
</evidence>
<dbReference type="Pfam" id="PF11559">
    <property type="entry name" value="ADIP"/>
    <property type="match status" value="1"/>
</dbReference>
<keyword evidence="4" id="KW-0963">Cytoplasm</keyword>
<organism evidence="11 12">
    <name type="scientific">Eublepharis macularius</name>
    <name type="common">Leopard gecko</name>
    <name type="synonym">Cyrtodactylus macularius</name>
    <dbReference type="NCBI Taxonomy" id="481883"/>
    <lineage>
        <taxon>Eukaryota</taxon>
        <taxon>Metazoa</taxon>
        <taxon>Chordata</taxon>
        <taxon>Craniata</taxon>
        <taxon>Vertebrata</taxon>
        <taxon>Euteleostomi</taxon>
        <taxon>Lepidosauria</taxon>
        <taxon>Squamata</taxon>
        <taxon>Bifurcata</taxon>
        <taxon>Gekkota</taxon>
        <taxon>Eublepharidae</taxon>
        <taxon>Eublepharinae</taxon>
        <taxon>Eublepharis</taxon>
    </lineage>
</organism>
<dbReference type="KEGG" id="emc:129346332"/>
<name>A0AA97LLC5_EUBMA</name>
<evidence type="ECO:0000256" key="7">
    <source>
        <dbReference type="ARBA" id="ARBA00023054"/>
    </source>
</evidence>
<keyword evidence="7 9" id="KW-0175">Coiled coil</keyword>
<feature type="coiled-coil region" evidence="9">
    <location>
        <begin position="134"/>
        <end position="228"/>
    </location>
</feature>
<dbReference type="PANTHER" id="PTHR46507:SF5">
    <property type="entry name" value="AFADIN- AND ALPHA-ACTININ-BINDING PROTEIN-LIKE"/>
    <property type="match status" value="1"/>
</dbReference>
<dbReference type="GO" id="GO:0007155">
    <property type="term" value="P:cell adhesion"/>
    <property type="evidence" value="ECO:0007669"/>
    <property type="project" value="UniProtKB-KW"/>
</dbReference>
<evidence type="ECO:0000256" key="9">
    <source>
        <dbReference type="SAM" id="Coils"/>
    </source>
</evidence>
<comment type="subcellular location">
    <subcellularLocation>
        <location evidence="1">Cell junction</location>
        <location evidence="1">Adherens junction</location>
    </subcellularLocation>
    <subcellularLocation>
        <location evidence="2">Cytoplasm</location>
        <location evidence="2">Cytoskeleton</location>
        <location evidence="2">Microtubule organizing center</location>
        <location evidence="2">Centrosome</location>
        <location evidence="2">Centriolar satellite</location>
    </subcellularLocation>
</comment>
<evidence type="ECO:0000313" key="11">
    <source>
        <dbReference type="Proteomes" id="UP001190640"/>
    </source>
</evidence>
<gene>
    <name evidence="12" type="primary">LOC129346332</name>
</gene>
<sequence>MNSWTIPATPGAEPFAEVPASFLADYVSDHGQSPAIWRGPSLLKDSLELPAGLGDMNGIFYWSDNLDQCIAYLHKELGALGLPALYDGSGTDAEHGFSLQALVNGTCGLLNLYQSVSAKLGDMEAEEIRRAGELDYLRTRQAKLKDQVEACEKEITAVQNKEQQLQSKNKQLNSLLKGEKDEITKLLNALSSRAAQHLHEMKRKEQEVNRLKEKMSQLVTEKKDKRGTIEILNALPRPDGKRSTWKTGKSLGKKEEELYRIQLARQEQREQGLAEENAKLKQLLLQVGQDMQHLTGTDGDIIQGTEQHFPCEIFQEQWSRFRHRMETHSRQAMRASSSHTSEGDEQDPVISVTDHDKEIMKLKEEIEHSKALIALQQRCFQEQLAASINTELPAHLKGSYFLEEQQQLQEAREAFEEQRLAFEEERKNFTEAAIRLGWEKKQFEEEKAVLLKQEFLCSLPRLEVQDPKRRFSAPVAAREHDHFHRLRRRSKPISTPYPKVIITPSHTPMALFRNQLWPLSPNLSTPARAESHRQKPRLPTDGPVSSLCFSQRKENRQDTACQTEMAMNYDLQGVLDYSTENSF</sequence>
<evidence type="ECO:0000256" key="4">
    <source>
        <dbReference type="ARBA" id="ARBA00022490"/>
    </source>
</evidence>
<evidence type="ECO:0000256" key="5">
    <source>
        <dbReference type="ARBA" id="ARBA00022889"/>
    </source>
</evidence>
<keyword evidence="6" id="KW-0965">Cell junction</keyword>
<dbReference type="AlphaFoldDB" id="A0AA97LLC5"/>
<dbReference type="InterPro" id="IPR052300">
    <property type="entry name" value="Adhesion_Centrosome_assoc"/>
</dbReference>
<evidence type="ECO:0000256" key="3">
    <source>
        <dbReference type="ARBA" id="ARBA00009291"/>
    </source>
</evidence>
<dbReference type="Proteomes" id="UP001190640">
    <property type="component" value="Chromosome 19"/>
</dbReference>
<feature type="coiled-coil region" evidence="9">
    <location>
        <begin position="405"/>
        <end position="432"/>
    </location>
</feature>
<evidence type="ECO:0000256" key="6">
    <source>
        <dbReference type="ARBA" id="ARBA00022949"/>
    </source>
</evidence>